<evidence type="ECO:0000313" key="3">
    <source>
        <dbReference type="Proteomes" id="UP000229247"/>
    </source>
</evidence>
<protein>
    <recommendedName>
        <fullName evidence="1">Helicase Helix-turn-helix domain-containing protein</fullName>
    </recommendedName>
</protein>
<evidence type="ECO:0000259" key="1">
    <source>
        <dbReference type="Pfam" id="PF14493"/>
    </source>
</evidence>
<accession>A0A2M7D5Z8</accession>
<gene>
    <name evidence="2" type="ORF">COS30_02065</name>
</gene>
<dbReference type="AlphaFoldDB" id="A0A2M7D5Z8"/>
<sequence length="230" mass="26236">MDTKFRTQSDKTMQTFSGMAENKIVIMHEQFIHSCGGKIVSGSRIGISQTICKNRNAQGERRWERTLALIQSGKTLADVAKMRSRTEGTILEHLESLRALNKLSVQDIAHLSHGFEQEITKINDAFRELNTDKLSPVFEKFGGVYSYEKLRIARLMLNKEFVQKIPVPTGFIKIMEEYPSAYLPWDKTQDEKLRELFLKCSPVAGLARTFNRTRGAIRSRLAKLGLITKI</sequence>
<dbReference type="Gene3D" id="1.10.10.1390">
    <property type="entry name" value="ATP-dependent DNA helicase RecQ"/>
    <property type="match status" value="1"/>
</dbReference>
<comment type="caution">
    <text evidence="2">The sequence shown here is derived from an EMBL/GenBank/DDBJ whole genome shotgun (WGS) entry which is preliminary data.</text>
</comment>
<organism evidence="2 3">
    <name type="scientific">Candidatus Portnoybacteria bacterium CG02_land_8_20_14_3_00_45_8</name>
    <dbReference type="NCBI Taxonomy" id="1974807"/>
    <lineage>
        <taxon>Bacteria</taxon>
        <taxon>Candidatus Portnoyibacteriota</taxon>
    </lineage>
</organism>
<feature type="domain" description="Helicase Helix-turn-helix" evidence="1">
    <location>
        <begin position="64"/>
        <end position="154"/>
    </location>
</feature>
<reference evidence="3" key="1">
    <citation type="submission" date="2017-09" db="EMBL/GenBank/DDBJ databases">
        <title>Depth-based differentiation of microbial function through sediment-hosted aquifers and enrichment of novel symbionts in the deep terrestrial subsurface.</title>
        <authorList>
            <person name="Probst A.J."/>
            <person name="Ladd B."/>
            <person name="Jarett J.K."/>
            <person name="Geller-Mcgrath D.E."/>
            <person name="Sieber C.M.K."/>
            <person name="Emerson J.B."/>
            <person name="Anantharaman K."/>
            <person name="Thomas B.C."/>
            <person name="Malmstrom R."/>
            <person name="Stieglmeier M."/>
            <person name="Klingl A."/>
            <person name="Woyke T."/>
            <person name="Ryan C.M."/>
            <person name="Banfield J.F."/>
        </authorList>
    </citation>
    <scope>NUCLEOTIDE SEQUENCE [LARGE SCALE GENOMIC DNA]</scope>
</reference>
<dbReference type="InterPro" id="IPR029491">
    <property type="entry name" value="Helicase_HTH"/>
</dbReference>
<evidence type="ECO:0000313" key="2">
    <source>
        <dbReference type="EMBL" id="PIV38449.1"/>
    </source>
</evidence>
<name>A0A2M7D5Z8_9BACT</name>
<proteinExistence type="predicted"/>
<dbReference type="EMBL" id="PEUE01000048">
    <property type="protein sequence ID" value="PIV38449.1"/>
    <property type="molecule type" value="Genomic_DNA"/>
</dbReference>
<dbReference type="Proteomes" id="UP000229247">
    <property type="component" value="Unassembled WGS sequence"/>
</dbReference>
<dbReference type="Pfam" id="PF14493">
    <property type="entry name" value="HTH_40"/>
    <property type="match status" value="1"/>
</dbReference>